<accession>A0A967C6H9</accession>
<dbReference type="AlphaFoldDB" id="A0A967C6H9"/>
<organism evidence="1 2">
    <name type="scientific">Pelagibius litoralis</name>
    <dbReference type="NCBI Taxonomy" id="374515"/>
    <lineage>
        <taxon>Bacteria</taxon>
        <taxon>Pseudomonadati</taxon>
        <taxon>Pseudomonadota</taxon>
        <taxon>Alphaproteobacteria</taxon>
        <taxon>Rhodospirillales</taxon>
        <taxon>Rhodovibrionaceae</taxon>
        <taxon>Pelagibius</taxon>
    </lineage>
</organism>
<dbReference type="Proteomes" id="UP000761264">
    <property type="component" value="Unassembled WGS sequence"/>
</dbReference>
<dbReference type="RefSeq" id="WP_205944469.1">
    <property type="nucleotide sequence ID" value="NZ_JAAQPH010000004.1"/>
</dbReference>
<evidence type="ECO:0000313" key="2">
    <source>
        <dbReference type="Proteomes" id="UP000761264"/>
    </source>
</evidence>
<dbReference type="InterPro" id="IPR018666">
    <property type="entry name" value="DUF2125"/>
</dbReference>
<protein>
    <submittedName>
        <fullName evidence="1">DUF2125 domain-containing protein</fullName>
    </submittedName>
</protein>
<name>A0A967C6H9_9PROT</name>
<proteinExistence type="predicted"/>
<reference evidence="1" key="1">
    <citation type="submission" date="2020-03" db="EMBL/GenBank/DDBJ databases">
        <title>Genome of Pelagibius litoralis DSM 21314T.</title>
        <authorList>
            <person name="Wang G."/>
        </authorList>
    </citation>
    <scope>NUCLEOTIDE SEQUENCE</scope>
    <source>
        <strain evidence="1">DSM 21314</strain>
    </source>
</reference>
<keyword evidence="2" id="KW-1185">Reference proteome</keyword>
<dbReference type="Pfam" id="PF09898">
    <property type="entry name" value="DUF2125"/>
    <property type="match status" value="1"/>
</dbReference>
<evidence type="ECO:0000313" key="1">
    <source>
        <dbReference type="EMBL" id="NIA68411.1"/>
    </source>
</evidence>
<comment type="caution">
    <text evidence="1">The sequence shown here is derived from an EMBL/GenBank/DDBJ whole genome shotgun (WGS) entry which is preliminary data.</text>
</comment>
<sequence>MRRRKHLSIAFVATLCLFSLALAGYWFWASAALAEGIERWRGQQVERGYEIAYDGPQMSGFPFALTVTFDAPKVTSPQDLTWEGPTISGEARLWDPFTIDLQFPGNHHLRLAEGGDRKQADIMAEEAQGRVVLAFDGQVDRAMVDLGVLRLEGPGLDPVSAERLTARLGPLQAASGDDPETLELVGEALALQLPQGHGGPLGNALARLSFDSTVVGGIPRGKPVVALPLWRDAGGLWRFRRLAARWGPLDLQASGNIALDQALRPAGRFDTKLKGAEEIIDRLIESGDIKPEAAFAARLAVAALGRRDTTSDATVLEAPITLRDGLLYLGPVPLFPIAPVL</sequence>
<gene>
    <name evidence="1" type="ORF">HBA54_07380</name>
</gene>
<dbReference type="EMBL" id="JAAQPH010000004">
    <property type="protein sequence ID" value="NIA68411.1"/>
    <property type="molecule type" value="Genomic_DNA"/>
</dbReference>